<keyword evidence="2" id="KW-1185">Reference proteome</keyword>
<accession>A0ABY7GBF9</accession>
<proteinExistence type="predicted"/>
<name>A0ABY7GBF9_MYAAR</name>
<evidence type="ECO:0000313" key="2">
    <source>
        <dbReference type="Proteomes" id="UP001164746"/>
    </source>
</evidence>
<dbReference type="EMBL" id="CP111028">
    <property type="protein sequence ID" value="WAR30699.1"/>
    <property type="molecule type" value="Genomic_DNA"/>
</dbReference>
<dbReference type="Proteomes" id="UP001164746">
    <property type="component" value="Chromosome 17"/>
</dbReference>
<sequence length="508" mass="57990">MSIINASVEQTDNYKVQANKMSTEVELQAVPSDTSQEERTFDQVEIEPTEENVTVEGADNPAYTDTETTEQTESDFTIPPMTFVDFMPRLIEEAASNVDSPIYSEFSSVMEQVNQWLKGNPDYQAMKLESFTKKLSEKENAPDLEQVMYHESSYGINKYVRGLRLWLAPRLDTSSPIQEIGYITTMPEPSEGEASDPDSMLSLFKVGMFNARAVMPTYCGYKEMMDKLNKFLKKKPLPGSVLSIENVKVKYDENSLGKCMDSESMSWADCGKDDRIYMFAIRIYYIIGKPTFEVVSYHDEAPVCQNNWETMSKLRYCPFTTVVQRGRAWLRNQKGIRVVNMQTVDVFCDRTSKGEARVHHDKTGYVEAAGKDAQFARVLRIFYIVDPKSSVCPYETVNLTSRLFIPTRRGDWGKNCETFSKTMQRVIKWLQLTKVPIFGVETVIHPFTPDSYGTGVRDDSSTVSLIAAQGKYFITTVRLYFPCEFEEPDPKLLPQPEEEEGWWACTVS</sequence>
<reference evidence="1" key="1">
    <citation type="submission" date="2022-11" db="EMBL/GenBank/DDBJ databases">
        <title>Centuries of genome instability and evolution in soft-shell clam transmissible cancer (bioRxiv).</title>
        <authorList>
            <person name="Hart S.F.M."/>
            <person name="Yonemitsu M.A."/>
            <person name="Giersch R.M."/>
            <person name="Beal B.F."/>
            <person name="Arriagada G."/>
            <person name="Davis B.W."/>
            <person name="Ostrander E.A."/>
            <person name="Goff S.P."/>
            <person name="Metzger M.J."/>
        </authorList>
    </citation>
    <scope>NUCLEOTIDE SEQUENCE</scope>
    <source>
        <strain evidence="1">MELC-2E11</strain>
        <tissue evidence="1">Siphon/mantle</tissue>
    </source>
</reference>
<protein>
    <submittedName>
        <fullName evidence="1">Uncharacterized protein</fullName>
    </submittedName>
</protein>
<organism evidence="1 2">
    <name type="scientific">Mya arenaria</name>
    <name type="common">Soft-shell clam</name>
    <dbReference type="NCBI Taxonomy" id="6604"/>
    <lineage>
        <taxon>Eukaryota</taxon>
        <taxon>Metazoa</taxon>
        <taxon>Spiralia</taxon>
        <taxon>Lophotrochozoa</taxon>
        <taxon>Mollusca</taxon>
        <taxon>Bivalvia</taxon>
        <taxon>Autobranchia</taxon>
        <taxon>Heteroconchia</taxon>
        <taxon>Euheterodonta</taxon>
        <taxon>Imparidentia</taxon>
        <taxon>Neoheterodontei</taxon>
        <taxon>Myida</taxon>
        <taxon>Myoidea</taxon>
        <taxon>Myidae</taxon>
        <taxon>Mya</taxon>
    </lineage>
</organism>
<evidence type="ECO:0000313" key="1">
    <source>
        <dbReference type="EMBL" id="WAR30699.1"/>
    </source>
</evidence>
<gene>
    <name evidence="1" type="ORF">MAR_033241</name>
</gene>